<evidence type="ECO:0000256" key="1">
    <source>
        <dbReference type="SAM" id="MobiDB-lite"/>
    </source>
</evidence>
<dbReference type="Pfam" id="PF20149">
    <property type="entry name" value="DUF6532"/>
    <property type="match status" value="1"/>
</dbReference>
<feature type="region of interest" description="Disordered" evidence="1">
    <location>
        <begin position="1"/>
        <end position="60"/>
    </location>
</feature>
<gene>
    <name evidence="3" type="ORF">BOTBODRAFT_49763</name>
</gene>
<feature type="compositionally biased region" description="Polar residues" evidence="1">
    <location>
        <begin position="226"/>
        <end position="235"/>
    </location>
</feature>
<feature type="compositionally biased region" description="Basic and acidic residues" evidence="1">
    <location>
        <begin position="17"/>
        <end position="48"/>
    </location>
</feature>
<proteinExistence type="predicted"/>
<feature type="compositionally biased region" description="Basic residues" evidence="1">
    <location>
        <begin position="1"/>
        <end position="12"/>
    </location>
</feature>
<feature type="compositionally biased region" description="Acidic residues" evidence="1">
    <location>
        <begin position="263"/>
        <end position="275"/>
    </location>
</feature>
<dbReference type="InParanoid" id="A0A067M235"/>
<feature type="compositionally biased region" description="Acidic residues" evidence="1">
    <location>
        <begin position="88"/>
        <end position="104"/>
    </location>
</feature>
<feature type="compositionally biased region" description="Basic and acidic residues" evidence="1">
    <location>
        <begin position="192"/>
        <end position="215"/>
    </location>
</feature>
<organism evidence="3 4">
    <name type="scientific">Botryobasidium botryosum (strain FD-172 SS1)</name>
    <dbReference type="NCBI Taxonomy" id="930990"/>
    <lineage>
        <taxon>Eukaryota</taxon>
        <taxon>Fungi</taxon>
        <taxon>Dikarya</taxon>
        <taxon>Basidiomycota</taxon>
        <taxon>Agaricomycotina</taxon>
        <taxon>Agaricomycetes</taxon>
        <taxon>Cantharellales</taxon>
        <taxon>Botryobasidiaceae</taxon>
        <taxon>Botryobasidium</taxon>
    </lineage>
</organism>
<sequence>MNTRHSNAKKHPGNVVKEADKDGVTADKAAVEQAKKDAYDKAEAHNTEECQLQESGDDAGEEMMDMECLSDTELHIDAKRTNGAAFESEADEDDGGSFDDESDSDNQVNTATQSKLNALEAEIKKLKKGAKGKGAKGKGARGKGARGKGARGKGTAKGNRGGSAASKSKKAKLDYDSEIKAARADIRSKAIGDIEEAHGEDDNRESEAKLDEPKEIFSGLRPDWQARTSKGNQRPGSRAAQKKNVRDDSGSNDQGGLHFGSFLDDDEDEMPADDKDDDEITFLKKSRGNALIKIKVEDAPKAVAQRDYISTFQDFAGSQEHPWVLDSETEAEEMRRIWDNFFPDKKSLSYGRTHQKLLDWRSAIGSHAVTVVNKFMTKDSGFKNAQSRAKYIRNQLGIDKKNGDEKPFVYKDGKVGGATFQSDFILATLAHHLKMTANSAGGYGPPIAALTLAVTAVHRALDSWKTSTQSKMDSFSQEMWGPILTAYLEFIAPMDQGYWSEILTYAHEMKRSSHESRSVTSPEKGGKRASIIMNRRSNP</sequence>
<name>A0A067M235_BOTB1</name>
<dbReference type="EMBL" id="KL198215">
    <property type="protein sequence ID" value="KDQ05656.1"/>
    <property type="molecule type" value="Genomic_DNA"/>
</dbReference>
<dbReference type="OrthoDB" id="3014170at2759"/>
<keyword evidence="4" id="KW-1185">Reference proteome</keyword>
<feature type="compositionally biased region" description="Polar residues" evidence="1">
    <location>
        <begin position="106"/>
        <end position="116"/>
    </location>
</feature>
<dbReference type="HOGENOM" id="CLU_505241_0_0_1"/>
<evidence type="ECO:0000313" key="3">
    <source>
        <dbReference type="EMBL" id="KDQ05656.1"/>
    </source>
</evidence>
<evidence type="ECO:0000313" key="4">
    <source>
        <dbReference type="Proteomes" id="UP000027195"/>
    </source>
</evidence>
<reference evidence="4" key="1">
    <citation type="journal article" date="2014" name="Proc. Natl. Acad. Sci. U.S.A.">
        <title>Extensive sampling of basidiomycete genomes demonstrates inadequacy of the white-rot/brown-rot paradigm for wood decay fungi.</title>
        <authorList>
            <person name="Riley R."/>
            <person name="Salamov A.A."/>
            <person name="Brown D.W."/>
            <person name="Nagy L.G."/>
            <person name="Floudas D."/>
            <person name="Held B.W."/>
            <person name="Levasseur A."/>
            <person name="Lombard V."/>
            <person name="Morin E."/>
            <person name="Otillar R."/>
            <person name="Lindquist E.A."/>
            <person name="Sun H."/>
            <person name="LaButti K.M."/>
            <person name="Schmutz J."/>
            <person name="Jabbour D."/>
            <person name="Luo H."/>
            <person name="Baker S.E."/>
            <person name="Pisabarro A.G."/>
            <person name="Walton J.D."/>
            <person name="Blanchette R.A."/>
            <person name="Henrissat B."/>
            <person name="Martin F."/>
            <person name="Cullen D."/>
            <person name="Hibbett D.S."/>
            <person name="Grigoriev I.V."/>
        </authorList>
    </citation>
    <scope>NUCLEOTIDE SEQUENCE [LARGE SCALE GENOMIC DNA]</scope>
    <source>
        <strain evidence="4">FD-172 SS1</strain>
    </source>
</reference>
<feature type="compositionally biased region" description="Basic residues" evidence="1">
    <location>
        <begin position="125"/>
        <end position="151"/>
    </location>
</feature>
<feature type="compositionally biased region" description="Low complexity" evidence="1">
    <location>
        <begin position="156"/>
        <end position="166"/>
    </location>
</feature>
<dbReference type="AlphaFoldDB" id="A0A067M235"/>
<accession>A0A067M235</accession>
<feature type="domain" description="DUF6532" evidence="2">
    <location>
        <begin position="325"/>
        <end position="491"/>
    </location>
</feature>
<dbReference type="InterPro" id="IPR045341">
    <property type="entry name" value="DUF6532"/>
</dbReference>
<dbReference type="Proteomes" id="UP000027195">
    <property type="component" value="Unassembled WGS sequence"/>
</dbReference>
<protein>
    <recommendedName>
        <fullName evidence="2">DUF6532 domain-containing protein</fullName>
    </recommendedName>
</protein>
<feature type="region of interest" description="Disordered" evidence="1">
    <location>
        <begin position="512"/>
        <end position="539"/>
    </location>
</feature>
<feature type="region of interest" description="Disordered" evidence="1">
    <location>
        <begin position="192"/>
        <end position="275"/>
    </location>
</feature>
<evidence type="ECO:0000259" key="2">
    <source>
        <dbReference type="Pfam" id="PF20149"/>
    </source>
</evidence>
<feature type="region of interest" description="Disordered" evidence="1">
    <location>
        <begin position="79"/>
        <end position="175"/>
    </location>
</feature>